<protein>
    <submittedName>
        <fullName evidence="11">ABC transporter related protein</fullName>
    </submittedName>
</protein>
<sequence length="510" mass="56138">MDEQDRKEPILSVRNLSKRFPGVQALDGVSLDIYAGEVHVLMGENGAGKSTLMKILAGVYKADEGEIRIDGQLVAPENPLQAMALGVNLINQELGVATNLTVAENVFMGSEPHRFGVIDRHQMAIRTQEVLKKLGASFQPEVRASLLKVAEQQQVDIARALVHNGRVLIMDEPTAALSEREIDRLFDLVRSLREQGLAIVYISHRLAEVSVIADRVSVLRDGQYIGTVTKDNMDNETIVKMMVGRSLKDFYEHQTAEKKEDNYLVVKHVSDGKRVKDVSFQAAAGEILALSGLVGSGRTELARLIFGADKPLTGEVIVEGRKLTITSPKDAIHQGIGYVPEDRKTEGLFLGMSSQENIVMNIMEQKARFGILNRKENGSITDHAIKQLNIKLSNPRNAALSLSGGNQQKLLLARWLQIKPRVLILDEPTRGVDVGAKSEIYKLIGEIAQNGVAVVFISSELPEVVGLAQRVLVMREGRITAELRGPEQINQEIIMAYATGIRKPDYTFSA</sequence>
<dbReference type="Proteomes" id="UP000002318">
    <property type="component" value="Chromosome"/>
</dbReference>
<dbReference type="InterPro" id="IPR003593">
    <property type="entry name" value="AAA+_ATPase"/>
</dbReference>
<dbReference type="EMBL" id="CP002116">
    <property type="protein sequence ID" value="ADK79214.1"/>
    <property type="molecule type" value="Genomic_DNA"/>
</dbReference>
<name>E1R6T2_SEDSS</name>
<evidence type="ECO:0000259" key="10">
    <source>
        <dbReference type="PROSITE" id="PS50893"/>
    </source>
</evidence>
<dbReference type="SUPFAM" id="SSF52540">
    <property type="entry name" value="P-loop containing nucleoside triphosphate hydrolases"/>
    <property type="match status" value="2"/>
</dbReference>
<evidence type="ECO:0000256" key="4">
    <source>
        <dbReference type="ARBA" id="ARBA00022597"/>
    </source>
</evidence>
<keyword evidence="7" id="KW-0067">ATP-binding</keyword>
<dbReference type="PROSITE" id="PS50893">
    <property type="entry name" value="ABC_TRANSPORTER_2"/>
    <property type="match status" value="2"/>
</dbReference>
<dbReference type="PROSITE" id="PS00211">
    <property type="entry name" value="ABC_TRANSPORTER_1"/>
    <property type="match status" value="1"/>
</dbReference>
<keyword evidence="4" id="KW-0762">Sugar transport</keyword>
<dbReference type="GO" id="GO:0016887">
    <property type="term" value="F:ATP hydrolysis activity"/>
    <property type="evidence" value="ECO:0007669"/>
    <property type="project" value="InterPro"/>
</dbReference>
<dbReference type="InterPro" id="IPR027417">
    <property type="entry name" value="P-loop_NTPase"/>
</dbReference>
<dbReference type="SMART" id="SM00382">
    <property type="entry name" value="AAA"/>
    <property type="match status" value="2"/>
</dbReference>
<dbReference type="InterPro" id="IPR017871">
    <property type="entry name" value="ABC_transporter-like_CS"/>
</dbReference>
<proteinExistence type="predicted"/>
<dbReference type="Gene3D" id="3.40.50.300">
    <property type="entry name" value="P-loop containing nucleotide triphosphate hydrolases"/>
    <property type="match status" value="2"/>
</dbReference>
<keyword evidence="12" id="KW-1185">Reference proteome</keyword>
<evidence type="ECO:0000313" key="12">
    <source>
        <dbReference type="Proteomes" id="UP000002318"/>
    </source>
</evidence>
<dbReference type="AlphaFoldDB" id="E1R6T2"/>
<keyword evidence="8" id="KW-1278">Translocase</keyword>
<dbReference type="InterPro" id="IPR050107">
    <property type="entry name" value="ABC_carbohydrate_import_ATPase"/>
</dbReference>
<dbReference type="RefSeq" id="WP_013252678.1">
    <property type="nucleotide sequence ID" value="NC_014364.1"/>
</dbReference>
<dbReference type="STRING" id="573413.Spirs_0054"/>
<keyword evidence="9" id="KW-0472">Membrane</keyword>
<organism evidence="11 12">
    <name type="scientific">Sediminispirochaeta smaragdinae (strain DSM 11293 / JCM 15392 / SEBR 4228)</name>
    <name type="common">Spirochaeta smaragdinae</name>
    <dbReference type="NCBI Taxonomy" id="573413"/>
    <lineage>
        <taxon>Bacteria</taxon>
        <taxon>Pseudomonadati</taxon>
        <taxon>Spirochaetota</taxon>
        <taxon>Spirochaetia</taxon>
        <taxon>Spirochaetales</taxon>
        <taxon>Spirochaetaceae</taxon>
        <taxon>Sediminispirochaeta</taxon>
    </lineage>
</organism>
<evidence type="ECO:0000256" key="3">
    <source>
        <dbReference type="ARBA" id="ARBA00022475"/>
    </source>
</evidence>
<dbReference type="Pfam" id="PF00005">
    <property type="entry name" value="ABC_tran"/>
    <property type="match status" value="2"/>
</dbReference>
<evidence type="ECO:0000256" key="2">
    <source>
        <dbReference type="ARBA" id="ARBA00022448"/>
    </source>
</evidence>
<dbReference type="CDD" id="cd03216">
    <property type="entry name" value="ABC_Carb_Monos_I"/>
    <property type="match status" value="1"/>
</dbReference>
<dbReference type="GO" id="GO:0005886">
    <property type="term" value="C:plasma membrane"/>
    <property type="evidence" value="ECO:0007669"/>
    <property type="project" value="UniProtKB-SubCell"/>
</dbReference>
<keyword evidence="5" id="KW-0677">Repeat</keyword>
<keyword evidence="6" id="KW-0547">Nucleotide-binding</keyword>
<keyword evidence="2" id="KW-0813">Transport</keyword>
<evidence type="ECO:0000256" key="1">
    <source>
        <dbReference type="ARBA" id="ARBA00004202"/>
    </source>
</evidence>
<evidence type="ECO:0000256" key="6">
    <source>
        <dbReference type="ARBA" id="ARBA00022741"/>
    </source>
</evidence>
<reference evidence="11 12" key="1">
    <citation type="journal article" date="2010" name="Stand. Genomic Sci.">
        <title>Complete genome sequence of Spirochaeta smaragdinae type strain (SEBR 4228).</title>
        <authorList>
            <person name="Mavromatis K."/>
            <person name="Yasawong M."/>
            <person name="Chertkov O."/>
            <person name="Lapidus A."/>
            <person name="Lucas S."/>
            <person name="Nolan M."/>
            <person name="Del Rio T.G."/>
            <person name="Tice H."/>
            <person name="Cheng J.F."/>
            <person name="Pitluck S."/>
            <person name="Liolios K."/>
            <person name="Ivanova N."/>
            <person name="Tapia R."/>
            <person name="Han C."/>
            <person name="Bruce D."/>
            <person name="Goodwin L."/>
            <person name="Pati A."/>
            <person name="Chen A."/>
            <person name="Palaniappan K."/>
            <person name="Land M."/>
            <person name="Hauser L."/>
            <person name="Chang Y.J."/>
            <person name="Jeffries C.D."/>
            <person name="Detter J.C."/>
            <person name="Rohde M."/>
            <person name="Brambilla E."/>
            <person name="Spring S."/>
            <person name="Goker M."/>
            <person name="Sikorski J."/>
            <person name="Woyke T."/>
            <person name="Bristow J."/>
            <person name="Eisen J.A."/>
            <person name="Markowitz V."/>
            <person name="Hugenholtz P."/>
            <person name="Klenk H.P."/>
            <person name="Kyrpides N.C."/>
        </authorList>
    </citation>
    <scope>NUCLEOTIDE SEQUENCE [LARGE SCALE GENOMIC DNA]</scope>
    <source>
        <strain evidence="12">DSM 11293 / JCM 15392 / SEBR 4228</strain>
    </source>
</reference>
<dbReference type="InterPro" id="IPR003439">
    <property type="entry name" value="ABC_transporter-like_ATP-bd"/>
</dbReference>
<dbReference type="OrthoDB" id="9771863at2"/>
<dbReference type="eggNOG" id="COG1129">
    <property type="taxonomic scope" value="Bacteria"/>
</dbReference>
<dbReference type="FunFam" id="3.40.50.300:FF:000127">
    <property type="entry name" value="Ribose import ATP-binding protein RbsA"/>
    <property type="match status" value="1"/>
</dbReference>
<dbReference type="KEGG" id="ssm:Spirs_0054"/>
<evidence type="ECO:0000256" key="7">
    <source>
        <dbReference type="ARBA" id="ARBA00022840"/>
    </source>
</evidence>
<feature type="domain" description="ABC transporter" evidence="10">
    <location>
        <begin position="11"/>
        <end position="246"/>
    </location>
</feature>
<evidence type="ECO:0000313" key="11">
    <source>
        <dbReference type="EMBL" id="ADK79214.1"/>
    </source>
</evidence>
<accession>E1R6T2</accession>
<keyword evidence="3" id="KW-1003">Cell membrane</keyword>
<evidence type="ECO:0000256" key="9">
    <source>
        <dbReference type="ARBA" id="ARBA00023136"/>
    </source>
</evidence>
<evidence type="ECO:0000256" key="8">
    <source>
        <dbReference type="ARBA" id="ARBA00022967"/>
    </source>
</evidence>
<feature type="domain" description="ABC transporter" evidence="10">
    <location>
        <begin position="258"/>
        <end position="501"/>
    </location>
</feature>
<dbReference type="GO" id="GO:0005524">
    <property type="term" value="F:ATP binding"/>
    <property type="evidence" value="ECO:0007669"/>
    <property type="project" value="UniProtKB-KW"/>
</dbReference>
<dbReference type="CDD" id="cd03215">
    <property type="entry name" value="ABC_Carb_Monos_II"/>
    <property type="match status" value="1"/>
</dbReference>
<dbReference type="HOGENOM" id="CLU_000604_92_3_12"/>
<evidence type="ECO:0000256" key="5">
    <source>
        <dbReference type="ARBA" id="ARBA00022737"/>
    </source>
</evidence>
<dbReference type="PANTHER" id="PTHR43790">
    <property type="entry name" value="CARBOHYDRATE TRANSPORT ATP-BINDING PROTEIN MG119-RELATED"/>
    <property type="match status" value="1"/>
</dbReference>
<comment type="subcellular location">
    <subcellularLocation>
        <location evidence="1">Cell membrane</location>
        <topology evidence="1">Peripheral membrane protein</topology>
    </subcellularLocation>
</comment>
<dbReference type="PANTHER" id="PTHR43790:SF3">
    <property type="entry name" value="D-ALLOSE IMPORT ATP-BINDING PROTEIN ALSA-RELATED"/>
    <property type="match status" value="1"/>
</dbReference>
<gene>
    <name evidence="11" type="ordered locus">Spirs_0054</name>
</gene>